<sequence>MKESDGCELFTTEDRHTLCPTNSSFIGSSSNRPLSPVLSAVSMLSKSQPCRGQGGYNSDRFQKRANGWTIPAWHFPPPLRQISTLMAFPSHSSRFPQSEPDTT</sequence>
<dbReference type="AlphaFoldDB" id="A0A7J5YGY8"/>
<dbReference type="Proteomes" id="UP000518266">
    <property type="component" value="Unassembled WGS sequence"/>
</dbReference>
<proteinExistence type="predicted"/>
<name>A0A7J5YGY8_DISMA</name>
<keyword evidence="2" id="KW-1185">Reference proteome</keyword>
<dbReference type="EMBL" id="JAAKFY010000012">
    <property type="protein sequence ID" value="KAF3848762.1"/>
    <property type="molecule type" value="Genomic_DNA"/>
</dbReference>
<organism evidence="1 2">
    <name type="scientific">Dissostichus mawsoni</name>
    <name type="common">Antarctic cod</name>
    <dbReference type="NCBI Taxonomy" id="36200"/>
    <lineage>
        <taxon>Eukaryota</taxon>
        <taxon>Metazoa</taxon>
        <taxon>Chordata</taxon>
        <taxon>Craniata</taxon>
        <taxon>Vertebrata</taxon>
        <taxon>Euteleostomi</taxon>
        <taxon>Actinopterygii</taxon>
        <taxon>Neopterygii</taxon>
        <taxon>Teleostei</taxon>
        <taxon>Neoteleostei</taxon>
        <taxon>Acanthomorphata</taxon>
        <taxon>Eupercaria</taxon>
        <taxon>Perciformes</taxon>
        <taxon>Notothenioidei</taxon>
        <taxon>Nototheniidae</taxon>
        <taxon>Dissostichus</taxon>
    </lineage>
</organism>
<comment type="caution">
    <text evidence="1">The sequence shown here is derived from an EMBL/GenBank/DDBJ whole genome shotgun (WGS) entry which is preliminary data.</text>
</comment>
<evidence type="ECO:0000313" key="1">
    <source>
        <dbReference type="EMBL" id="KAF3848762.1"/>
    </source>
</evidence>
<reference evidence="1 2" key="1">
    <citation type="submission" date="2020-03" db="EMBL/GenBank/DDBJ databases">
        <title>Dissostichus mawsoni Genome sequencing and assembly.</title>
        <authorList>
            <person name="Park H."/>
        </authorList>
    </citation>
    <scope>NUCLEOTIDE SEQUENCE [LARGE SCALE GENOMIC DNA]</scope>
    <source>
        <strain evidence="1">DM0001</strain>
        <tissue evidence="1">Muscle</tissue>
    </source>
</reference>
<gene>
    <name evidence="1" type="ORF">F7725_015259</name>
</gene>
<protein>
    <submittedName>
        <fullName evidence="1">Uncharacterized protein</fullName>
    </submittedName>
</protein>
<accession>A0A7J5YGY8</accession>
<evidence type="ECO:0000313" key="2">
    <source>
        <dbReference type="Proteomes" id="UP000518266"/>
    </source>
</evidence>